<dbReference type="Proteomes" id="UP000016617">
    <property type="component" value="Unassembled WGS sequence"/>
</dbReference>
<accession>U2KGX9</accession>
<sequence>MKFLDIQFIICDLYLGRFFIKKSRDRPRKPPNSDAINYFYDST</sequence>
<gene>
    <name evidence="1" type="ORF">HMPREF1557_01885</name>
</gene>
<dbReference type="EMBL" id="AWVA01000113">
    <property type="protein sequence ID" value="ERJ74073.1"/>
    <property type="molecule type" value="Genomic_DNA"/>
</dbReference>
<dbReference type="HOGENOM" id="CLU_3240448_0_0_9"/>
<evidence type="ECO:0000313" key="2">
    <source>
        <dbReference type="Proteomes" id="UP000016617"/>
    </source>
</evidence>
<protein>
    <submittedName>
        <fullName evidence="1">Uncharacterized protein</fullName>
    </submittedName>
</protein>
<comment type="caution">
    <text evidence="1">The sequence shown here is derived from an EMBL/GenBank/DDBJ whole genome shotgun (WGS) entry which is preliminary data.</text>
</comment>
<proteinExistence type="predicted"/>
<reference evidence="1 2" key="1">
    <citation type="submission" date="2013-06" db="EMBL/GenBank/DDBJ databases">
        <authorList>
            <person name="Weinstock G."/>
            <person name="Sodergren E."/>
            <person name="Lobos E.A."/>
            <person name="Fulton L."/>
            <person name="Fulton R."/>
            <person name="Courtney L."/>
            <person name="Fronick C."/>
            <person name="O'Laughlin M."/>
            <person name="Godfrey J."/>
            <person name="Wilson R.M."/>
            <person name="Miner T."/>
            <person name="Farmer C."/>
            <person name="Delehaunty K."/>
            <person name="Cordes M."/>
            <person name="Minx P."/>
            <person name="Tomlinson C."/>
            <person name="Chen J."/>
            <person name="Wollam A."/>
            <person name="Pepin K.H."/>
            <person name="Bhonagiri V."/>
            <person name="Zhang X."/>
            <person name="Warren W."/>
            <person name="Mitreva M."/>
            <person name="Mardis E.R."/>
            <person name="Wilson R.K."/>
        </authorList>
    </citation>
    <scope>NUCLEOTIDE SEQUENCE [LARGE SCALE GENOMIC DNA]</scope>
    <source>
        <strain evidence="1 2">W1703</strain>
    </source>
</reference>
<evidence type="ECO:0000313" key="1">
    <source>
        <dbReference type="EMBL" id="ERJ74073.1"/>
    </source>
</evidence>
<name>U2KGX9_9STRE</name>
<organism evidence="1 2">
    <name type="scientific">Streptococcus sobrinus W1703</name>
    <dbReference type="NCBI Taxonomy" id="1227275"/>
    <lineage>
        <taxon>Bacteria</taxon>
        <taxon>Bacillati</taxon>
        <taxon>Bacillota</taxon>
        <taxon>Bacilli</taxon>
        <taxon>Lactobacillales</taxon>
        <taxon>Streptococcaceae</taxon>
        <taxon>Streptococcus</taxon>
    </lineage>
</organism>
<dbReference type="AlphaFoldDB" id="U2KGX9"/>